<dbReference type="RefSeq" id="WP_318599775.1">
    <property type="nucleotide sequence ID" value="NZ_JAWSTH010000082.1"/>
</dbReference>
<dbReference type="Proteomes" id="UP001284601">
    <property type="component" value="Unassembled WGS sequence"/>
</dbReference>
<name>A0ABU4HVL3_9ACTN</name>
<evidence type="ECO:0008006" key="3">
    <source>
        <dbReference type="Google" id="ProtNLM"/>
    </source>
</evidence>
<keyword evidence="2" id="KW-1185">Reference proteome</keyword>
<proteinExistence type="predicted"/>
<dbReference type="EMBL" id="JAWSTH010000082">
    <property type="protein sequence ID" value="MDW5597311.1"/>
    <property type="molecule type" value="Genomic_DNA"/>
</dbReference>
<protein>
    <recommendedName>
        <fullName evidence="3">DUF4926 domain-containing protein</fullName>
    </recommendedName>
</protein>
<accession>A0ABU4HVL3</accession>
<gene>
    <name evidence="1" type="ORF">R7226_23390</name>
</gene>
<comment type="caution">
    <text evidence="1">The sequence shown here is derived from an EMBL/GenBank/DDBJ whole genome shotgun (WGS) entry which is preliminary data.</text>
</comment>
<organism evidence="1 2">
    <name type="scientific">Conexibacter stalactiti</name>
    <dbReference type="NCBI Taxonomy" id="1940611"/>
    <lineage>
        <taxon>Bacteria</taxon>
        <taxon>Bacillati</taxon>
        <taxon>Actinomycetota</taxon>
        <taxon>Thermoleophilia</taxon>
        <taxon>Solirubrobacterales</taxon>
        <taxon>Conexibacteraceae</taxon>
        <taxon>Conexibacter</taxon>
    </lineage>
</organism>
<reference evidence="2" key="1">
    <citation type="submission" date="2023-07" db="EMBL/GenBank/DDBJ databases">
        <title>Conexibacter stalactiti sp. nov., isolated from stalactites in a lava cave and emended description of the genus Conexibacter.</title>
        <authorList>
            <person name="Lee S.D."/>
        </authorList>
    </citation>
    <scope>NUCLEOTIDE SEQUENCE [LARGE SCALE GENOMIC DNA]</scope>
    <source>
        <strain evidence="2">KCTC 39840</strain>
    </source>
</reference>
<sequence length="66" mass="6930">MATVKHAISEHDVVTLREPVGTWPAGTVGAVISAYGDTMLVEITGPGGKTLDTVQVPADRLDLKRS</sequence>
<reference evidence="1 2" key="2">
    <citation type="submission" date="2023-10" db="EMBL/GenBank/DDBJ databases">
        <authorList>
            <person name="Han X.F."/>
        </authorList>
    </citation>
    <scope>NUCLEOTIDE SEQUENCE [LARGE SCALE GENOMIC DNA]</scope>
    <source>
        <strain evidence="1 2">KCTC 39840</strain>
    </source>
</reference>
<evidence type="ECO:0000313" key="2">
    <source>
        <dbReference type="Proteomes" id="UP001284601"/>
    </source>
</evidence>
<evidence type="ECO:0000313" key="1">
    <source>
        <dbReference type="EMBL" id="MDW5597311.1"/>
    </source>
</evidence>